<organism evidence="1 2">
    <name type="scientific">Cyclocybe aegerita</name>
    <name type="common">Black poplar mushroom</name>
    <name type="synonym">Agrocybe aegerita</name>
    <dbReference type="NCBI Taxonomy" id="1973307"/>
    <lineage>
        <taxon>Eukaryota</taxon>
        <taxon>Fungi</taxon>
        <taxon>Dikarya</taxon>
        <taxon>Basidiomycota</taxon>
        <taxon>Agaricomycotina</taxon>
        <taxon>Agaricomycetes</taxon>
        <taxon>Agaricomycetidae</taxon>
        <taxon>Agaricales</taxon>
        <taxon>Agaricineae</taxon>
        <taxon>Bolbitiaceae</taxon>
        <taxon>Cyclocybe</taxon>
    </lineage>
</organism>
<keyword evidence="2" id="KW-1185">Reference proteome</keyword>
<dbReference type="Proteomes" id="UP000467700">
    <property type="component" value="Unassembled WGS sequence"/>
</dbReference>
<protein>
    <submittedName>
        <fullName evidence="1">Uncharacterized protein</fullName>
    </submittedName>
</protein>
<reference evidence="1 2" key="1">
    <citation type="submission" date="2020-01" db="EMBL/GenBank/DDBJ databases">
        <authorList>
            <person name="Gupta K D."/>
        </authorList>
    </citation>
    <scope>NUCLEOTIDE SEQUENCE [LARGE SCALE GENOMIC DNA]</scope>
</reference>
<dbReference type="EMBL" id="CACVBS010000057">
    <property type="protein sequence ID" value="CAA7266977.1"/>
    <property type="molecule type" value="Genomic_DNA"/>
</dbReference>
<name>A0A8S0WNX3_CYCAE</name>
<gene>
    <name evidence="1" type="ORF">AAE3_LOCUS9177</name>
</gene>
<accession>A0A8S0WNX3</accession>
<evidence type="ECO:0000313" key="1">
    <source>
        <dbReference type="EMBL" id="CAA7266977.1"/>
    </source>
</evidence>
<comment type="caution">
    <text evidence="1">The sequence shown here is derived from an EMBL/GenBank/DDBJ whole genome shotgun (WGS) entry which is preliminary data.</text>
</comment>
<evidence type="ECO:0000313" key="2">
    <source>
        <dbReference type="Proteomes" id="UP000467700"/>
    </source>
</evidence>
<dbReference type="AlphaFoldDB" id="A0A8S0WNX3"/>
<proteinExistence type="predicted"/>
<sequence length="168" mass="18574">MIVSSENIFDLQTTKWPFKRLSREFPMLAGHSFVRLSLSTTQTSPHEEGHEIAPNGSHASPLNLDILPSIRSLWMILPYRLLSHLPSQPRMTRGDPESAIEGFSRNFGDRLPLRASCGRLSCSGSGLPGSFLTCRHTHSLGATAKMTLTGFSILLHPRKSPTTFCCAR</sequence>